<protein>
    <submittedName>
        <fullName evidence="2">Universal stress protein</fullName>
    </submittedName>
</protein>
<dbReference type="InterPro" id="IPR018720">
    <property type="entry name" value="DUF2249"/>
</dbReference>
<dbReference type="AlphaFoldDB" id="A0A176XCQ7"/>
<accession>A0A176XCQ7</accession>
<comment type="caution">
    <text evidence="2">The sequence shown here is derived from an EMBL/GenBank/DDBJ whole genome shotgun (WGS) entry which is preliminary data.</text>
</comment>
<feature type="domain" description="DUF2249" evidence="1">
    <location>
        <begin position="7"/>
        <end position="74"/>
    </location>
</feature>
<reference evidence="2 3" key="1">
    <citation type="submission" date="2016-05" db="EMBL/GenBank/DDBJ databases">
        <authorList>
            <person name="Lavstsen T."/>
            <person name="Jespersen J.S."/>
        </authorList>
    </citation>
    <scope>NUCLEOTIDE SEQUENCE [LARGE SCALE GENOMIC DNA]</scope>
    <source>
        <strain evidence="2 3">KCJ1736</strain>
    </source>
</reference>
<evidence type="ECO:0000259" key="1">
    <source>
        <dbReference type="Pfam" id="PF10006"/>
    </source>
</evidence>
<evidence type="ECO:0000313" key="3">
    <source>
        <dbReference type="Proteomes" id="UP000077098"/>
    </source>
</evidence>
<sequence length="177" mass="19431">MTEMIRELDVRPLLESGGEPFLAIMEAVAGLAPGEALRLYATFRPVPLFKVMAERGFDHQVKEIGGGDWEVLFTPQSSESEQISVSPALAGNAEEPQIWPDPVIYLDLSDETAEGQTRRTLSALDRLPSGAVIFVLMPLEPTFLYPELLARGHQWAGNFDDACTAFRMFIRAGAGAH</sequence>
<organism evidence="2 3">
    <name type="scientific">Agrobacterium tumefaciens</name>
    <dbReference type="NCBI Taxonomy" id="358"/>
    <lineage>
        <taxon>Bacteria</taxon>
        <taxon>Pseudomonadati</taxon>
        <taxon>Pseudomonadota</taxon>
        <taxon>Alphaproteobacteria</taxon>
        <taxon>Hyphomicrobiales</taxon>
        <taxon>Rhizobiaceae</taxon>
        <taxon>Rhizobium/Agrobacterium group</taxon>
        <taxon>Agrobacterium</taxon>
        <taxon>Agrobacterium tumefaciens complex</taxon>
    </lineage>
</organism>
<name>A0A176XCQ7_AGRTU</name>
<dbReference type="EMBL" id="LXPS01000013">
    <property type="protein sequence ID" value="OAE45655.1"/>
    <property type="molecule type" value="Genomic_DNA"/>
</dbReference>
<dbReference type="RefSeq" id="WP_063949225.1">
    <property type="nucleotide sequence ID" value="NZ_LXPS01000013.1"/>
</dbReference>
<dbReference type="Pfam" id="PF10006">
    <property type="entry name" value="DUF2249"/>
    <property type="match status" value="1"/>
</dbReference>
<evidence type="ECO:0000313" key="2">
    <source>
        <dbReference type="EMBL" id="OAE45655.1"/>
    </source>
</evidence>
<proteinExistence type="predicted"/>
<gene>
    <name evidence="2" type="ORF">A7J57_16750</name>
</gene>
<dbReference type="Proteomes" id="UP000077098">
    <property type="component" value="Unassembled WGS sequence"/>
</dbReference>